<proteinExistence type="predicted"/>
<reference evidence="1 2" key="1">
    <citation type="journal article" date="2019" name="Commun. Biol.">
        <title>The bagworm genome reveals a unique fibroin gene that provides high tensile strength.</title>
        <authorList>
            <person name="Kono N."/>
            <person name="Nakamura H."/>
            <person name="Ohtoshi R."/>
            <person name="Tomita M."/>
            <person name="Numata K."/>
            <person name="Arakawa K."/>
        </authorList>
    </citation>
    <scope>NUCLEOTIDE SEQUENCE [LARGE SCALE GENOMIC DNA]</scope>
</reference>
<evidence type="ECO:0000313" key="1">
    <source>
        <dbReference type="EMBL" id="GBP83375.1"/>
    </source>
</evidence>
<comment type="caution">
    <text evidence="1">The sequence shown here is derived from an EMBL/GenBank/DDBJ whole genome shotgun (WGS) entry which is preliminary data.</text>
</comment>
<dbReference type="EMBL" id="BGZK01001618">
    <property type="protein sequence ID" value="GBP83375.1"/>
    <property type="molecule type" value="Genomic_DNA"/>
</dbReference>
<dbReference type="OrthoDB" id="6773446at2759"/>
<evidence type="ECO:0000313" key="2">
    <source>
        <dbReference type="Proteomes" id="UP000299102"/>
    </source>
</evidence>
<dbReference type="AlphaFoldDB" id="A0A4C1Z9T3"/>
<protein>
    <submittedName>
        <fullName evidence="1">Uncharacterized protein</fullName>
    </submittedName>
</protein>
<sequence>MLILRQCETKTKKDKNQDVSHTRLEYYWKIDIDTATSESGVFREDIVIEVEKGSLWRGGFPRHHALNDMRRVLIFANVPCTLKASGLSHSDGKQPDGLTLILWQRGCCLIWDSTRVNTFAAFHLSKTSRTVAYGAESDAK</sequence>
<keyword evidence="2" id="KW-1185">Reference proteome</keyword>
<organism evidence="1 2">
    <name type="scientific">Eumeta variegata</name>
    <name type="common">Bagworm moth</name>
    <name type="synonym">Eumeta japonica</name>
    <dbReference type="NCBI Taxonomy" id="151549"/>
    <lineage>
        <taxon>Eukaryota</taxon>
        <taxon>Metazoa</taxon>
        <taxon>Ecdysozoa</taxon>
        <taxon>Arthropoda</taxon>
        <taxon>Hexapoda</taxon>
        <taxon>Insecta</taxon>
        <taxon>Pterygota</taxon>
        <taxon>Neoptera</taxon>
        <taxon>Endopterygota</taxon>
        <taxon>Lepidoptera</taxon>
        <taxon>Glossata</taxon>
        <taxon>Ditrysia</taxon>
        <taxon>Tineoidea</taxon>
        <taxon>Psychidae</taxon>
        <taxon>Oiketicinae</taxon>
        <taxon>Eumeta</taxon>
    </lineage>
</organism>
<gene>
    <name evidence="1" type="ORF">EVAR_91048_1</name>
</gene>
<accession>A0A4C1Z9T3</accession>
<dbReference type="Proteomes" id="UP000299102">
    <property type="component" value="Unassembled WGS sequence"/>
</dbReference>
<name>A0A4C1Z9T3_EUMVA</name>